<dbReference type="InterPro" id="IPR003607">
    <property type="entry name" value="HD/PDEase_dom"/>
</dbReference>
<evidence type="ECO:0000313" key="3">
    <source>
        <dbReference type="Proteomes" id="UP000297643"/>
    </source>
</evidence>
<dbReference type="CDD" id="cd00077">
    <property type="entry name" value="HDc"/>
    <property type="match status" value="1"/>
</dbReference>
<keyword evidence="3" id="KW-1185">Reference proteome</keyword>
<dbReference type="AlphaFoldDB" id="A0A4R8WB36"/>
<dbReference type="Proteomes" id="UP000297643">
    <property type="component" value="Unassembled WGS sequence"/>
</dbReference>
<dbReference type="Gene3D" id="1.10.3210.10">
    <property type="entry name" value="Hypothetical protein af1432"/>
    <property type="match status" value="1"/>
</dbReference>
<protein>
    <submittedName>
        <fullName evidence="2">HD domain-containing protein</fullName>
    </submittedName>
</protein>
<accession>A0A4R8WB36</accession>
<dbReference type="RefSeq" id="WP_134507762.1">
    <property type="nucleotide sequence ID" value="NZ_SOFM01000016.1"/>
</dbReference>
<feature type="domain" description="HD" evidence="1">
    <location>
        <begin position="49"/>
        <end position="155"/>
    </location>
</feature>
<sequence>MTLQTEHPVDTSPIDVAGDAPTDLDPLWRAVEPEMRTRGNDIHIPISFAFAERLCEAYPEADSLVVRVAILLHDTGWARVDETKIISEGFGANWRQAQIRFEHEIKGCEIAREVLPGLGYDDAFITRVTDIIDGHDTRAESHSIEDSLVRDADRLWRFNPAGIALASSWFGQTPSFYCRRLRTEILPELITAAGLEMATVELDRAEALLKVAVL</sequence>
<reference evidence="2 3" key="1">
    <citation type="submission" date="2019-03" db="EMBL/GenBank/DDBJ databases">
        <title>Genomics of glacier-inhabiting Cryobacterium strains.</title>
        <authorList>
            <person name="Liu Q."/>
            <person name="Xin Y.-H."/>
        </authorList>
    </citation>
    <scope>NUCLEOTIDE SEQUENCE [LARGE SCALE GENOMIC DNA]</scope>
    <source>
        <strain evidence="2 3">RHLT2-21</strain>
    </source>
</reference>
<name>A0A4R8WB36_9MICO</name>
<proteinExistence type="predicted"/>
<dbReference type="EMBL" id="SOFM01000016">
    <property type="protein sequence ID" value="TFC05310.1"/>
    <property type="molecule type" value="Genomic_DNA"/>
</dbReference>
<organism evidence="2 3">
    <name type="scientific">Cryobacterium mannosilyticum</name>
    <dbReference type="NCBI Taxonomy" id="1259190"/>
    <lineage>
        <taxon>Bacteria</taxon>
        <taxon>Bacillati</taxon>
        <taxon>Actinomycetota</taxon>
        <taxon>Actinomycetes</taxon>
        <taxon>Micrococcales</taxon>
        <taxon>Microbacteriaceae</taxon>
        <taxon>Cryobacterium</taxon>
    </lineage>
</organism>
<comment type="caution">
    <text evidence="2">The sequence shown here is derived from an EMBL/GenBank/DDBJ whole genome shotgun (WGS) entry which is preliminary data.</text>
</comment>
<dbReference type="SUPFAM" id="SSF109604">
    <property type="entry name" value="HD-domain/PDEase-like"/>
    <property type="match status" value="1"/>
</dbReference>
<evidence type="ECO:0000259" key="1">
    <source>
        <dbReference type="Pfam" id="PF01966"/>
    </source>
</evidence>
<dbReference type="InterPro" id="IPR006674">
    <property type="entry name" value="HD_domain"/>
</dbReference>
<evidence type="ECO:0000313" key="2">
    <source>
        <dbReference type="EMBL" id="TFC05310.1"/>
    </source>
</evidence>
<dbReference type="Pfam" id="PF01966">
    <property type="entry name" value="HD"/>
    <property type="match status" value="1"/>
</dbReference>
<gene>
    <name evidence="2" type="ORF">E3O32_06440</name>
</gene>